<evidence type="ECO:0000256" key="5">
    <source>
        <dbReference type="ARBA" id="ARBA00022723"/>
    </source>
</evidence>
<dbReference type="GO" id="GO:0016020">
    <property type="term" value="C:membrane"/>
    <property type="evidence" value="ECO:0007669"/>
    <property type="project" value="UniProtKB-SubCell"/>
</dbReference>
<dbReference type="GO" id="GO:0009055">
    <property type="term" value="F:electron transfer activity"/>
    <property type="evidence" value="ECO:0007669"/>
    <property type="project" value="InterPro"/>
</dbReference>
<keyword evidence="8 10" id="KW-0472">Membrane</keyword>
<dbReference type="PRINTS" id="PR00603">
    <property type="entry name" value="CYTOCHROMEC1"/>
</dbReference>
<keyword evidence="5 9" id="KW-0479">Metal-binding</keyword>
<dbReference type="PANTHER" id="PTHR10266:SF3">
    <property type="entry name" value="CYTOCHROME C1, HEME PROTEIN, MITOCHONDRIAL"/>
    <property type="match status" value="1"/>
</dbReference>
<comment type="subcellular location">
    <subcellularLocation>
        <location evidence="1">Membrane</location>
    </subcellularLocation>
</comment>
<dbReference type="InterPro" id="IPR036909">
    <property type="entry name" value="Cyt_c-like_dom_sf"/>
</dbReference>
<reference evidence="14" key="1">
    <citation type="submission" date="2010-08" db="EMBL/GenBank/DDBJ databases">
        <title>Genome sequence of Parvularcula bermudensis HTCC2503.</title>
        <authorList>
            <person name="Kang D.-M."/>
            <person name="Oh H.-M."/>
            <person name="Cho J.-C."/>
        </authorList>
    </citation>
    <scope>NUCLEOTIDE SEQUENCE [LARGE SCALE GENOMIC DNA]</scope>
    <source>
        <strain evidence="14">ATCC BAA-594 / HTCC2503 / KCTC 12087</strain>
    </source>
</reference>
<dbReference type="Pfam" id="PF02167">
    <property type="entry name" value="Cytochrom_C1"/>
    <property type="match status" value="1"/>
</dbReference>
<dbReference type="OrthoDB" id="9808471at2"/>
<dbReference type="GO" id="GO:0046872">
    <property type="term" value="F:metal ion binding"/>
    <property type="evidence" value="ECO:0007669"/>
    <property type="project" value="UniProtKB-KW"/>
</dbReference>
<reference evidence="13 14" key="2">
    <citation type="journal article" date="2011" name="J. Bacteriol.">
        <title>Complete genome sequence of strain HTCC2503T of Parvularcula bermudensis, the type species of the order "Parvularculales" in the class Alphaproteobacteria.</title>
        <authorList>
            <person name="Oh H.M."/>
            <person name="Kang I."/>
            <person name="Vergin K.L."/>
            <person name="Kang D."/>
            <person name="Rhee K.H."/>
            <person name="Giovannoni S.J."/>
            <person name="Cho J.C."/>
        </authorList>
    </citation>
    <scope>NUCLEOTIDE SEQUENCE [LARGE SCALE GENOMIC DNA]</scope>
    <source>
        <strain evidence="14">ATCC BAA-594 / HTCC2503 / KCTC 12087</strain>
    </source>
</reference>
<evidence type="ECO:0000256" key="6">
    <source>
        <dbReference type="ARBA" id="ARBA00022989"/>
    </source>
</evidence>
<evidence type="ECO:0000256" key="8">
    <source>
        <dbReference type="ARBA" id="ARBA00023136"/>
    </source>
</evidence>
<evidence type="ECO:0000256" key="9">
    <source>
        <dbReference type="PIRSR" id="PIRSR602326-1"/>
    </source>
</evidence>
<dbReference type="PANTHER" id="PTHR10266">
    <property type="entry name" value="CYTOCHROME C1"/>
    <property type="match status" value="1"/>
</dbReference>
<evidence type="ECO:0000256" key="3">
    <source>
        <dbReference type="ARBA" id="ARBA00022617"/>
    </source>
</evidence>
<dbReference type="InterPro" id="IPR002326">
    <property type="entry name" value="Cyt_c1"/>
</dbReference>
<evidence type="ECO:0000256" key="7">
    <source>
        <dbReference type="ARBA" id="ARBA00023004"/>
    </source>
</evidence>
<evidence type="ECO:0000256" key="10">
    <source>
        <dbReference type="SAM" id="Phobius"/>
    </source>
</evidence>
<proteinExistence type="predicted"/>
<keyword evidence="6 10" id="KW-1133">Transmembrane helix</keyword>
<keyword evidence="3 9" id="KW-0349">Heme</keyword>
<dbReference type="Gene3D" id="1.20.5.100">
    <property type="entry name" value="Cytochrome c1, transmembrane anchor, C-terminal"/>
    <property type="match status" value="1"/>
</dbReference>
<evidence type="ECO:0000256" key="2">
    <source>
        <dbReference type="ARBA" id="ARBA00016165"/>
    </source>
</evidence>
<evidence type="ECO:0000256" key="4">
    <source>
        <dbReference type="ARBA" id="ARBA00022692"/>
    </source>
</evidence>
<accession>E0TH88</accession>
<feature type="domain" description="Cytochrome c" evidence="12">
    <location>
        <begin position="50"/>
        <end position="174"/>
    </location>
</feature>
<dbReference type="HOGENOM" id="CLU_040334_1_0_5"/>
<dbReference type="RefSeq" id="WP_013301152.1">
    <property type="nucleotide sequence ID" value="NC_014414.1"/>
</dbReference>
<dbReference type="Proteomes" id="UP000001302">
    <property type="component" value="Chromosome"/>
</dbReference>
<keyword evidence="4 10" id="KW-0812">Transmembrane</keyword>
<feature type="binding site" description="covalent" evidence="9">
    <location>
        <position position="63"/>
    </location>
    <ligand>
        <name>heme c</name>
        <dbReference type="ChEBI" id="CHEBI:61717"/>
    </ligand>
</feature>
<name>E0TH88_PARBH</name>
<evidence type="ECO:0000256" key="11">
    <source>
        <dbReference type="SAM" id="SignalP"/>
    </source>
</evidence>
<dbReference type="KEGG" id="pbr:PB2503_10634"/>
<gene>
    <name evidence="13" type="ordered locus">PB2503_10634</name>
</gene>
<dbReference type="SUPFAM" id="SSF46626">
    <property type="entry name" value="Cytochrome c"/>
    <property type="match status" value="1"/>
</dbReference>
<keyword evidence="14" id="KW-1185">Reference proteome</keyword>
<sequence length="319" mass="35336">MRFGFLKSSFVGLMGALSLGANAMAAEGAVKEYLHPHWHSDGIFGSYDQAQLQRGFQVYQQVCSSCHSMRLVAFRHLAERGAPYYLDRCPEGLGIPETTDCSLPTQNPVVKSLAASFQVTDGPDDAGDMFQRAGLVADYLPSPYANRQQAMAANGGAYPPDMSLLVKARHHGASYIYSLLQGYAEPPAAIDVPAGQYYNVYYAGDTTALVRDEYIDDEGHILKDRLKADVDEYYLSEDGVIYGGVFKMAAPLSEGVVTYEDGSPETVEQYAKDITAFLTWASEPKLEQRKAQGRFVILYLVIFATIVYLSYRQIWRNVH</sequence>
<dbReference type="Gene3D" id="1.10.760.10">
    <property type="entry name" value="Cytochrome c-like domain"/>
    <property type="match status" value="1"/>
</dbReference>
<dbReference type="GO" id="GO:0020037">
    <property type="term" value="F:heme binding"/>
    <property type="evidence" value="ECO:0007669"/>
    <property type="project" value="InterPro"/>
</dbReference>
<protein>
    <recommendedName>
        <fullName evidence="2">Cytochrome c1</fullName>
    </recommendedName>
</protein>
<dbReference type="EMBL" id="CP002156">
    <property type="protein sequence ID" value="ADM10178.1"/>
    <property type="molecule type" value="Genomic_DNA"/>
</dbReference>
<organism evidence="13 14">
    <name type="scientific">Parvularcula bermudensis (strain ATCC BAA-594 / HTCC2503 / KCTC 12087)</name>
    <dbReference type="NCBI Taxonomy" id="314260"/>
    <lineage>
        <taxon>Bacteria</taxon>
        <taxon>Pseudomonadati</taxon>
        <taxon>Pseudomonadota</taxon>
        <taxon>Alphaproteobacteria</taxon>
        <taxon>Parvularculales</taxon>
        <taxon>Parvularculaceae</taxon>
        <taxon>Parvularcula</taxon>
    </lineage>
</organism>
<keyword evidence="11" id="KW-0732">Signal</keyword>
<evidence type="ECO:0000259" key="12">
    <source>
        <dbReference type="PROSITE" id="PS51007"/>
    </source>
</evidence>
<feature type="signal peptide" evidence="11">
    <location>
        <begin position="1"/>
        <end position="25"/>
    </location>
</feature>
<evidence type="ECO:0000313" key="14">
    <source>
        <dbReference type="Proteomes" id="UP000001302"/>
    </source>
</evidence>
<feature type="binding site" description="covalent" evidence="9">
    <location>
        <position position="66"/>
    </location>
    <ligand>
        <name>heme c</name>
        <dbReference type="ChEBI" id="CHEBI:61717"/>
    </ligand>
</feature>
<keyword evidence="7 9" id="KW-0408">Iron</keyword>
<dbReference type="STRING" id="314260.PB2503_10634"/>
<feature type="chain" id="PRO_5003140647" description="Cytochrome c1" evidence="11">
    <location>
        <begin position="26"/>
        <end position="319"/>
    </location>
</feature>
<feature type="transmembrane region" description="Helical" evidence="10">
    <location>
        <begin position="293"/>
        <end position="311"/>
    </location>
</feature>
<dbReference type="PROSITE" id="PS51007">
    <property type="entry name" value="CYTC"/>
    <property type="match status" value="1"/>
</dbReference>
<evidence type="ECO:0000313" key="13">
    <source>
        <dbReference type="EMBL" id="ADM10178.1"/>
    </source>
</evidence>
<dbReference type="InterPro" id="IPR009056">
    <property type="entry name" value="Cyt_c-like_dom"/>
</dbReference>
<comment type="cofactor">
    <cofactor evidence="9">
        <name>heme c</name>
        <dbReference type="ChEBI" id="CHEBI:61717"/>
    </cofactor>
    <text evidence="9">Binds 1 heme c group covalently per subunit.</text>
</comment>
<dbReference type="AlphaFoldDB" id="E0TH88"/>
<dbReference type="eggNOG" id="COG2857">
    <property type="taxonomic scope" value="Bacteria"/>
</dbReference>
<feature type="binding site" description="covalent" evidence="9">
    <location>
        <position position="67"/>
    </location>
    <ligand>
        <name>heme c</name>
        <dbReference type="ChEBI" id="CHEBI:61717"/>
    </ligand>
</feature>
<evidence type="ECO:0000256" key="1">
    <source>
        <dbReference type="ARBA" id="ARBA00004370"/>
    </source>
</evidence>